<evidence type="ECO:0000313" key="2">
    <source>
        <dbReference type="EMBL" id="KAL0388783.1"/>
    </source>
</evidence>
<feature type="region of interest" description="Disordered" evidence="1">
    <location>
        <begin position="70"/>
        <end position="131"/>
    </location>
</feature>
<sequence>MHLDEEIHEIDVIDDQRKCGDLVDLRKLTYLAEGTLVPGNLCSVALAAEQGYLFGTDNLMETEHTELGSSNNFGEAFMDDGEPKSSNSFEDNLSFNQDIDSQDVETESEQDIGQPVESFSSTAGHKTGSLC</sequence>
<evidence type="ECO:0000256" key="1">
    <source>
        <dbReference type="SAM" id="MobiDB-lite"/>
    </source>
</evidence>
<gene>
    <name evidence="2" type="ORF">Sradi_2760100</name>
</gene>
<feature type="compositionally biased region" description="Acidic residues" evidence="1">
    <location>
        <begin position="100"/>
        <end position="110"/>
    </location>
</feature>
<organism evidence="2">
    <name type="scientific">Sesamum radiatum</name>
    <name type="common">Black benniseed</name>
    <dbReference type="NCBI Taxonomy" id="300843"/>
    <lineage>
        <taxon>Eukaryota</taxon>
        <taxon>Viridiplantae</taxon>
        <taxon>Streptophyta</taxon>
        <taxon>Embryophyta</taxon>
        <taxon>Tracheophyta</taxon>
        <taxon>Spermatophyta</taxon>
        <taxon>Magnoliopsida</taxon>
        <taxon>eudicotyledons</taxon>
        <taxon>Gunneridae</taxon>
        <taxon>Pentapetalae</taxon>
        <taxon>asterids</taxon>
        <taxon>lamiids</taxon>
        <taxon>Lamiales</taxon>
        <taxon>Pedaliaceae</taxon>
        <taxon>Sesamum</taxon>
    </lineage>
</organism>
<feature type="compositionally biased region" description="Polar residues" evidence="1">
    <location>
        <begin position="84"/>
        <end position="99"/>
    </location>
</feature>
<name>A0AAW2S8I4_SESRA</name>
<dbReference type="EMBL" id="JACGWJ010000011">
    <property type="protein sequence ID" value="KAL0388783.1"/>
    <property type="molecule type" value="Genomic_DNA"/>
</dbReference>
<protein>
    <submittedName>
        <fullName evidence="2">Uncharacterized protein</fullName>
    </submittedName>
</protein>
<dbReference type="AlphaFoldDB" id="A0AAW2S8I4"/>
<comment type="caution">
    <text evidence="2">The sequence shown here is derived from an EMBL/GenBank/DDBJ whole genome shotgun (WGS) entry which is preliminary data.</text>
</comment>
<accession>A0AAW2S8I4</accession>
<proteinExistence type="predicted"/>
<reference evidence="2" key="2">
    <citation type="journal article" date="2024" name="Plant">
        <title>Genomic evolution and insights into agronomic trait innovations of Sesamum species.</title>
        <authorList>
            <person name="Miao H."/>
            <person name="Wang L."/>
            <person name="Qu L."/>
            <person name="Liu H."/>
            <person name="Sun Y."/>
            <person name="Le M."/>
            <person name="Wang Q."/>
            <person name="Wei S."/>
            <person name="Zheng Y."/>
            <person name="Lin W."/>
            <person name="Duan Y."/>
            <person name="Cao H."/>
            <person name="Xiong S."/>
            <person name="Wang X."/>
            <person name="Wei L."/>
            <person name="Li C."/>
            <person name="Ma Q."/>
            <person name="Ju M."/>
            <person name="Zhao R."/>
            <person name="Li G."/>
            <person name="Mu C."/>
            <person name="Tian Q."/>
            <person name="Mei H."/>
            <person name="Zhang T."/>
            <person name="Gao T."/>
            <person name="Zhang H."/>
        </authorList>
    </citation>
    <scope>NUCLEOTIDE SEQUENCE</scope>
    <source>
        <strain evidence="2">G02</strain>
    </source>
</reference>
<feature type="compositionally biased region" description="Polar residues" evidence="1">
    <location>
        <begin position="117"/>
        <end position="131"/>
    </location>
</feature>
<reference evidence="2" key="1">
    <citation type="submission" date="2020-06" db="EMBL/GenBank/DDBJ databases">
        <authorList>
            <person name="Li T."/>
            <person name="Hu X."/>
            <person name="Zhang T."/>
            <person name="Song X."/>
            <person name="Zhang H."/>
            <person name="Dai N."/>
            <person name="Sheng W."/>
            <person name="Hou X."/>
            <person name="Wei L."/>
        </authorList>
    </citation>
    <scope>NUCLEOTIDE SEQUENCE</scope>
    <source>
        <strain evidence="2">G02</strain>
        <tissue evidence="2">Leaf</tissue>
    </source>
</reference>